<keyword evidence="5 7" id="KW-1133">Transmembrane helix</keyword>
<feature type="transmembrane region" description="Helical" evidence="7">
    <location>
        <begin position="24"/>
        <end position="43"/>
    </location>
</feature>
<comment type="subcellular location">
    <subcellularLocation>
        <location evidence="1">Cell membrane</location>
        <topology evidence="1">Multi-pass membrane protein</topology>
    </subcellularLocation>
</comment>
<feature type="transmembrane region" description="Helical" evidence="7">
    <location>
        <begin position="98"/>
        <end position="120"/>
    </location>
</feature>
<dbReference type="InterPro" id="IPR036458">
    <property type="entry name" value="Na:dicarbo_symporter_sf"/>
</dbReference>
<dbReference type="RefSeq" id="WP_311425541.1">
    <property type="nucleotide sequence ID" value="NZ_JAVREH010000101.1"/>
</dbReference>
<evidence type="ECO:0000256" key="2">
    <source>
        <dbReference type="ARBA" id="ARBA00022448"/>
    </source>
</evidence>
<name>A0ABU2JHH5_9ACTN</name>
<dbReference type="SUPFAM" id="SSF118215">
    <property type="entry name" value="Proton glutamate symport protein"/>
    <property type="match status" value="1"/>
</dbReference>
<evidence type="ECO:0000256" key="7">
    <source>
        <dbReference type="SAM" id="Phobius"/>
    </source>
</evidence>
<protein>
    <submittedName>
        <fullName evidence="8">Cation:dicarboxylase symporter family transporter</fullName>
    </submittedName>
</protein>
<keyword evidence="3" id="KW-1003">Cell membrane</keyword>
<accession>A0ABU2JHH5</accession>
<dbReference type="Gene3D" id="1.10.3860.10">
    <property type="entry name" value="Sodium:dicarboxylate symporter"/>
    <property type="match status" value="1"/>
</dbReference>
<organism evidence="8 9">
    <name type="scientific">Jatrophihabitans lederbergiae</name>
    <dbReference type="NCBI Taxonomy" id="3075547"/>
    <lineage>
        <taxon>Bacteria</taxon>
        <taxon>Bacillati</taxon>
        <taxon>Actinomycetota</taxon>
        <taxon>Actinomycetes</taxon>
        <taxon>Jatrophihabitantales</taxon>
        <taxon>Jatrophihabitantaceae</taxon>
        <taxon>Jatrophihabitans</taxon>
    </lineage>
</organism>
<dbReference type="PANTHER" id="PTHR42865:SF7">
    <property type="entry name" value="PROTON_GLUTAMATE-ASPARTATE SYMPORTER"/>
    <property type="match status" value="1"/>
</dbReference>
<evidence type="ECO:0000256" key="5">
    <source>
        <dbReference type="ARBA" id="ARBA00022989"/>
    </source>
</evidence>
<feature type="transmembrane region" description="Helical" evidence="7">
    <location>
        <begin position="55"/>
        <end position="77"/>
    </location>
</feature>
<evidence type="ECO:0000256" key="4">
    <source>
        <dbReference type="ARBA" id="ARBA00022692"/>
    </source>
</evidence>
<sequence>MAVSTSTTADEPVRSTPRRYIPHLWVQVVAGIIIGLILGFAAPTLSENLKVIGTAFIRLVEMVIIPLLFPLIVVSIAQTGSARSTSRLAAKSIVYFEVVTTVILAVTILLALGVGLGHGVDLHDARPKFL</sequence>
<keyword evidence="2" id="KW-0813">Transport</keyword>
<evidence type="ECO:0000256" key="6">
    <source>
        <dbReference type="ARBA" id="ARBA00023136"/>
    </source>
</evidence>
<comment type="caution">
    <text evidence="8">The sequence shown here is derived from an EMBL/GenBank/DDBJ whole genome shotgun (WGS) entry which is preliminary data.</text>
</comment>
<evidence type="ECO:0000256" key="3">
    <source>
        <dbReference type="ARBA" id="ARBA00022475"/>
    </source>
</evidence>
<dbReference type="Proteomes" id="UP001183176">
    <property type="component" value="Unassembled WGS sequence"/>
</dbReference>
<dbReference type="PRINTS" id="PR00173">
    <property type="entry name" value="EDTRNSPORT"/>
</dbReference>
<reference evidence="9" key="1">
    <citation type="submission" date="2023-07" db="EMBL/GenBank/DDBJ databases">
        <title>30 novel species of actinomycetes from the DSMZ collection.</title>
        <authorList>
            <person name="Nouioui I."/>
        </authorList>
    </citation>
    <scope>NUCLEOTIDE SEQUENCE [LARGE SCALE GENOMIC DNA]</scope>
    <source>
        <strain evidence="9">DSM 44399</strain>
    </source>
</reference>
<dbReference type="PANTHER" id="PTHR42865">
    <property type="entry name" value="PROTON/GLUTAMATE-ASPARTATE SYMPORTER"/>
    <property type="match status" value="1"/>
</dbReference>
<evidence type="ECO:0000313" key="8">
    <source>
        <dbReference type="EMBL" id="MDT0264404.1"/>
    </source>
</evidence>
<evidence type="ECO:0000313" key="9">
    <source>
        <dbReference type="Proteomes" id="UP001183176"/>
    </source>
</evidence>
<proteinExistence type="predicted"/>
<keyword evidence="6 7" id="KW-0472">Membrane</keyword>
<dbReference type="EMBL" id="JAVREH010000101">
    <property type="protein sequence ID" value="MDT0264404.1"/>
    <property type="molecule type" value="Genomic_DNA"/>
</dbReference>
<keyword evidence="9" id="KW-1185">Reference proteome</keyword>
<keyword evidence="4 7" id="KW-0812">Transmembrane</keyword>
<dbReference type="InterPro" id="IPR001991">
    <property type="entry name" value="Na-dicarboxylate_symporter"/>
</dbReference>
<evidence type="ECO:0000256" key="1">
    <source>
        <dbReference type="ARBA" id="ARBA00004651"/>
    </source>
</evidence>
<dbReference type="Pfam" id="PF00375">
    <property type="entry name" value="SDF"/>
    <property type="match status" value="1"/>
</dbReference>
<gene>
    <name evidence="8" type="ORF">RM423_23885</name>
</gene>